<reference evidence="2 3" key="1">
    <citation type="submission" date="2016-03" db="EMBL/GenBank/DDBJ databases">
        <title>Complete genome sequence of Shewanella psychrophila WP2, a deep sea bacterium isolated from west Pacific sediment.</title>
        <authorList>
            <person name="Xu G."/>
            <person name="Jian H."/>
        </authorList>
    </citation>
    <scope>NUCLEOTIDE SEQUENCE [LARGE SCALE GENOMIC DNA]</scope>
    <source>
        <strain evidence="2 3">WP2</strain>
    </source>
</reference>
<evidence type="ECO:0000313" key="2">
    <source>
        <dbReference type="EMBL" id="AQS36083.1"/>
    </source>
</evidence>
<dbReference type="CDD" id="cd04301">
    <property type="entry name" value="NAT_SF"/>
    <property type="match status" value="1"/>
</dbReference>
<proteinExistence type="predicted"/>
<dbReference type="KEGG" id="spsw:Sps_00891"/>
<dbReference type="InterPro" id="IPR016181">
    <property type="entry name" value="Acyl_CoA_acyltransferase"/>
</dbReference>
<evidence type="ECO:0000313" key="3">
    <source>
        <dbReference type="Proteomes" id="UP000189545"/>
    </source>
</evidence>
<dbReference type="Pfam" id="PF00583">
    <property type="entry name" value="Acetyltransf_1"/>
    <property type="match status" value="1"/>
</dbReference>
<dbReference type="Proteomes" id="UP000189545">
    <property type="component" value="Chromosome"/>
</dbReference>
<dbReference type="PROSITE" id="PS51186">
    <property type="entry name" value="GNAT"/>
    <property type="match status" value="1"/>
</dbReference>
<protein>
    <submittedName>
        <fullName evidence="2">Acetyltransferase (GNAT) family protein</fullName>
    </submittedName>
</protein>
<gene>
    <name evidence="2" type="ORF">Sps_00891</name>
</gene>
<dbReference type="GO" id="GO:0016747">
    <property type="term" value="F:acyltransferase activity, transferring groups other than amino-acyl groups"/>
    <property type="evidence" value="ECO:0007669"/>
    <property type="project" value="InterPro"/>
</dbReference>
<dbReference type="OrthoDB" id="6321659at2"/>
<organism evidence="2 3">
    <name type="scientific">Shewanella psychrophila</name>
    <dbReference type="NCBI Taxonomy" id="225848"/>
    <lineage>
        <taxon>Bacteria</taxon>
        <taxon>Pseudomonadati</taxon>
        <taxon>Pseudomonadota</taxon>
        <taxon>Gammaproteobacteria</taxon>
        <taxon>Alteromonadales</taxon>
        <taxon>Shewanellaceae</taxon>
        <taxon>Shewanella</taxon>
    </lineage>
</organism>
<dbReference type="InterPro" id="IPR000182">
    <property type="entry name" value="GNAT_dom"/>
</dbReference>
<dbReference type="EMBL" id="CP014782">
    <property type="protein sequence ID" value="AQS36083.1"/>
    <property type="molecule type" value="Genomic_DNA"/>
</dbReference>
<keyword evidence="3" id="KW-1185">Reference proteome</keyword>
<evidence type="ECO:0000259" key="1">
    <source>
        <dbReference type="PROSITE" id="PS51186"/>
    </source>
</evidence>
<name>A0A1S6HKP3_9GAMM</name>
<sequence length="184" mass="20389">MIQTLSPEHFADVISLGNQVHGDGYLDKTSLAALYQKGIKDEINANFVAHQDGKLIGFRLTYAPGNWQTDKWCTPDAWGIEHQRVCYFKCNTVAEPYRGAGIGGKLLSASISATKRQGAIAGISHLWKQSPNNSAVKYFTKAGAMLIKEHPDRWNDTKEHPDYICVICGADCHCTACEMLLIFK</sequence>
<dbReference type="RefSeq" id="WP_077751416.1">
    <property type="nucleotide sequence ID" value="NZ_CP014782.1"/>
</dbReference>
<dbReference type="AlphaFoldDB" id="A0A1S6HKP3"/>
<dbReference type="STRING" id="225848.Sps_00891"/>
<dbReference type="SUPFAM" id="SSF55729">
    <property type="entry name" value="Acyl-CoA N-acyltransferases (Nat)"/>
    <property type="match status" value="1"/>
</dbReference>
<keyword evidence="2" id="KW-0808">Transferase</keyword>
<dbReference type="Gene3D" id="3.40.630.30">
    <property type="match status" value="1"/>
</dbReference>
<feature type="domain" description="N-acetyltransferase" evidence="1">
    <location>
        <begin position="1"/>
        <end position="163"/>
    </location>
</feature>
<accession>A0A1S6HKP3</accession>